<feature type="non-terminal residue" evidence="1">
    <location>
        <position position="95"/>
    </location>
</feature>
<sequence length="95" mass="10789">VKKIIFTLLFLSSTQSETSVQHSTPNRIVDIHHSVIDIRLDFLSKKVIGKVSHSFSPLGTSVSNLDLDAEDMIVRRVRLDGKDIPFFQSEKKLHM</sequence>
<dbReference type="AlphaFoldDB" id="A0A382KV32"/>
<dbReference type="EMBL" id="UINC01082143">
    <property type="protein sequence ID" value="SVC26647.1"/>
    <property type="molecule type" value="Genomic_DNA"/>
</dbReference>
<name>A0A382KV32_9ZZZZ</name>
<organism evidence="1">
    <name type="scientific">marine metagenome</name>
    <dbReference type="NCBI Taxonomy" id="408172"/>
    <lineage>
        <taxon>unclassified sequences</taxon>
        <taxon>metagenomes</taxon>
        <taxon>ecological metagenomes</taxon>
    </lineage>
</organism>
<dbReference type="InterPro" id="IPR042097">
    <property type="entry name" value="Aminopeptidase_N-like_N_sf"/>
</dbReference>
<proteinExistence type="predicted"/>
<reference evidence="1" key="1">
    <citation type="submission" date="2018-05" db="EMBL/GenBank/DDBJ databases">
        <authorList>
            <person name="Lanie J.A."/>
            <person name="Ng W.-L."/>
            <person name="Kazmierczak K.M."/>
            <person name="Andrzejewski T.M."/>
            <person name="Davidsen T.M."/>
            <person name="Wayne K.J."/>
            <person name="Tettelin H."/>
            <person name="Glass J.I."/>
            <person name="Rusch D."/>
            <person name="Podicherti R."/>
            <person name="Tsui H.-C.T."/>
            <person name="Winkler M.E."/>
        </authorList>
    </citation>
    <scope>NUCLEOTIDE SEQUENCE</scope>
</reference>
<dbReference type="SUPFAM" id="SSF63737">
    <property type="entry name" value="Leukotriene A4 hydrolase N-terminal domain"/>
    <property type="match status" value="1"/>
</dbReference>
<gene>
    <name evidence="1" type="ORF">METZ01_LOCUS279501</name>
</gene>
<evidence type="ECO:0000313" key="1">
    <source>
        <dbReference type="EMBL" id="SVC26647.1"/>
    </source>
</evidence>
<feature type="non-terminal residue" evidence="1">
    <location>
        <position position="1"/>
    </location>
</feature>
<protein>
    <submittedName>
        <fullName evidence="1">Uncharacterized protein</fullName>
    </submittedName>
</protein>
<dbReference type="Gene3D" id="2.60.40.1730">
    <property type="entry name" value="tricorn interacting facor f3 domain"/>
    <property type="match status" value="1"/>
</dbReference>
<accession>A0A382KV32</accession>